<evidence type="ECO:0000313" key="2">
    <source>
        <dbReference type="EMBL" id="MEQ2275839.1"/>
    </source>
</evidence>
<organism evidence="2 3">
    <name type="scientific">Xenotaenia resolanae</name>
    <dbReference type="NCBI Taxonomy" id="208358"/>
    <lineage>
        <taxon>Eukaryota</taxon>
        <taxon>Metazoa</taxon>
        <taxon>Chordata</taxon>
        <taxon>Craniata</taxon>
        <taxon>Vertebrata</taxon>
        <taxon>Euteleostomi</taxon>
        <taxon>Actinopterygii</taxon>
        <taxon>Neopterygii</taxon>
        <taxon>Teleostei</taxon>
        <taxon>Neoteleostei</taxon>
        <taxon>Acanthomorphata</taxon>
        <taxon>Ovalentaria</taxon>
        <taxon>Atherinomorphae</taxon>
        <taxon>Cyprinodontiformes</taxon>
        <taxon>Goodeidae</taxon>
        <taxon>Xenotaenia</taxon>
    </lineage>
</organism>
<evidence type="ECO:0000313" key="3">
    <source>
        <dbReference type="Proteomes" id="UP001444071"/>
    </source>
</evidence>
<accession>A0ABV0X299</accession>
<sequence length="138" mass="14886">MLSLDEPLDLKLPRRANGKDRGAHSPHHKQVRQLHMTDDGTAIIEPASPASPHSGVQVVPHDRTDTPTPPAVDLSMSPSSRHTPSSPEMSNSGYLPSGVSNGIQVPENTPLSGRVRRAFIKETEETYVNSRGAAEIHS</sequence>
<reference evidence="2 3" key="1">
    <citation type="submission" date="2021-06" db="EMBL/GenBank/DDBJ databases">
        <authorList>
            <person name="Palmer J.M."/>
        </authorList>
    </citation>
    <scope>NUCLEOTIDE SEQUENCE [LARGE SCALE GENOMIC DNA]</scope>
    <source>
        <strain evidence="2 3">XR_2019</strain>
        <tissue evidence="2">Muscle</tissue>
    </source>
</reference>
<gene>
    <name evidence="2" type="ORF">XENORESO_009520</name>
</gene>
<dbReference type="EMBL" id="JAHRIM010083034">
    <property type="protein sequence ID" value="MEQ2275839.1"/>
    <property type="molecule type" value="Genomic_DNA"/>
</dbReference>
<comment type="caution">
    <text evidence="2">The sequence shown here is derived from an EMBL/GenBank/DDBJ whole genome shotgun (WGS) entry which is preliminary data.</text>
</comment>
<protein>
    <submittedName>
        <fullName evidence="2">Uncharacterized protein</fullName>
    </submittedName>
</protein>
<feature type="compositionally biased region" description="Basic and acidic residues" evidence="1">
    <location>
        <begin position="8"/>
        <end position="23"/>
    </location>
</feature>
<dbReference type="Proteomes" id="UP001444071">
    <property type="component" value="Unassembled WGS sequence"/>
</dbReference>
<proteinExistence type="predicted"/>
<feature type="compositionally biased region" description="Polar residues" evidence="1">
    <location>
        <begin position="88"/>
        <end position="110"/>
    </location>
</feature>
<feature type="compositionally biased region" description="Low complexity" evidence="1">
    <location>
        <begin position="75"/>
        <end position="87"/>
    </location>
</feature>
<feature type="region of interest" description="Disordered" evidence="1">
    <location>
        <begin position="1"/>
        <end position="110"/>
    </location>
</feature>
<keyword evidence="3" id="KW-1185">Reference proteome</keyword>
<evidence type="ECO:0000256" key="1">
    <source>
        <dbReference type="SAM" id="MobiDB-lite"/>
    </source>
</evidence>
<name>A0ABV0X299_9TELE</name>